<dbReference type="KEGG" id="lacs:H4075_09560"/>
<evidence type="ECO:0000256" key="1">
    <source>
        <dbReference type="SAM" id="Phobius"/>
    </source>
</evidence>
<dbReference type="PANTHER" id="PTHR39430">
    <property type="entry name" value="MEMBRANE-ASSOCIATED PROTEASE-RELATED"/>
    <property type="match status" value="1"/>
</dbReference>
<dbReference type="GO" id="GO:0004175">
    <property type="term" value="F:endopeptidase activity"/>
    <property type="evidence" value="ECO:0007669"/>
    <property type="project" value="UniProtKB-ARBA"/>
</dbReference>
<keyword evidence="4" id="KW-1185">Reference proteome</keyword>
<feature type="transmembrane region" description="Helical" evidence="1">
    <location>
        <begin position="181"/>
        <end position="200"/>
    </location>
</feature>
<evidence type="ECO:0000259" key="2">
    <source>
        <dbReference type="Pfam" id="PF02517"/>
    </source>
</evidence>
<feature type="transmembrane region" description="Helical" evidence="1">
    <location>
        <begin position="254"/>
        <end position="273"/>
    </location>
</feature>
<feature type="transmembrane region" description="Helical" evidence="1">
    <location>
        <begin position="212"/>
        <end position="234"/>
    </location>
</feature>
<dbReference type="Proteomes" id="UP000515344">
    <property type="component" value="Chromosome"/>
</dbReference>
<feature type="transmembrane region" description="Helical" evidence="1">
    <location>
        <begin position="92"/>
        <end position="111"/>
    </location>
</feature>
<dbReference type="GO" id="GO:0008237">
    <property type="term" value="F:metallopeptidase activity"/>
    <property type="evidence" value="ECO:0007669"/>
    <property type="project" value="UniProtKB-KW"/>
</dbReference>
<feature type="domain" description="CAAX prenyl protease 2/Lysostaphin resistance protein A-like" evidence="2">
    <location>
        <begin position="126"/>
        <end position="217"/>
    </location>
</feature>
<protein>
    <submittedName>
        <fullName evidence="3">CPBP family intramembrane metalloprotease</fullName>
    </submittedName>
</protein>
<dbReference type="RefSeq" id="WP_182806260.1">
    <property type="nucleotide sequence ID" value="NZ_CP060007.1"/>
</dbReference>
<dbReference type="AlphaFoldDB" id="A0A7G5XLP4"/>
<keyword evidence="3" id="KW-0482">Metalloprotease</keyword>
<evidence type="ECO:0000313" key="4">
    <source>
        <dbReference type="Proteomes" id="UP000515344"/>
    </source>
</evidence>
<dbReference type="Pfam" id="PF02517">
    <property type="entry name" value="Rce1-like"/>
    <property type="match status" value="1"/>
</dbReference>
<name>A0A7G5XLP4_9BACT</name>
<keyword evidence="3" id="KW-0645">Protease</keyword>
<sequence>MQSSPIIQKGWLRVLLFLIGYLLLIFFGSALTGVLIVLAGLSVTPETLFYGTIVLSFIIAFSTVAFFRNVFDRQTVKSLGFTWKGFGKERAAGFLTGILLLSAMATVLWLMKLLQWFPADVDPTGFALAIVMMILVSFAEELVFRGYVLNNLMQSIPKEAALFTSAVLFAVFHSLNPNFNLIAFINIFIAGMLLGVNYIYTRNLWFAIFFHFSWNFFQGPVLGFEVSGLSLPSLLDQNLKGSILLTGGAFGLEASWLTTFSTSLMAIALFFLFQHKYNSNVE</sequence>
<dbReference type="EMBL" id="CP060007">
    <property type="protein sequence ID" value="QNA46397.1"/>
    <property type="molecule type" value="Genomic_DNA"/>
</dbReference>
<feature type="transmembrane region" description="Helical" evidence="1">
    <location>
        <begin position="156"/>
        <end position="175"/>
    </location>
</feature>
<feature type="transmembrane region" description="Helical" evidence="1">
    <location>
        <begin position="123"/>
        <end position="144"/>
    </location>
</feature>
<organism evidence="3 4">
    <name type="scientific">Lacibacter sediminis</name>
    <dbReference type="NCBI Taxonomy" id="2760713"/>
    <lineage>
        <taxon>Bacteria</taxon>
        <taxon>Pseudomonadati</taxon>
        <taxon>Bacteroidota</taxon>
        <taxon>Chitinophagia</taxon>
        <taxon>Chitinophagales</taxon>
        <taxon>Chitinophagaceae</taxon>
        <taxon>Lacibacter</taxon>
    </lineage>
</organism>
<keyword evidence="1" id="KW-1133">Transmembrane helix</keyword>
<gene>
    <name evidence="3" type="ORF">H4075_09560</name>
</gene>
<accession>A0A7G5XLP4</accession>
<dbReference type="GO" id="GO:0080120">
    <property type="term" value="P:CAAX-box protein maturation"/>
    <property type="evidence" value="ECO:0007669"/>
    <property type="project" value="UniProtKB-ARBA"/>
</dbReference>
<keyword evidence="1" id="KW-0472">Membrane</keyword>
<dbReference type="InterPro" id="IPR003675">
    <property type="entry name" value="Rce1/LyrA-like_dom"/>
</dbReference>
<reference evidence="4" key="1">
    <citation type="submission" date="2020-08" db="EMBL/GenBank/DDBJ databases">
        <title>Lacibacter sp. S13-6-6 genome sequencing.</title>
        <authorList>
            <person name="Jin L."/>
        </authorList>
    </citation>
    <scope>NUCLEOTIDE SEQUENCE [LARGE SCALE GENOMIC DNA]</scope>
    <source>
        <strain evidence="4">S13-6-6</strain>
    </source>
</reference>
<keyword evidence="3" id="KW-0378">Hydrolase</keyword>
<feature type="transmembrane region" description="Helical" evidence="1">
    <location>
        <begin position="47"/>
        <end position="71"/>
    </location>
</feature>
<dbReference type="PANTHER" id="PTHR39430:SF1">
    <property type="entry name" value="PROTEASE"/>
    <property type="match status" value="1"/>
</dbReference>
<feature type="transmembrane region" description="Helical" evidence="1">
    <location>
        <begin position="12"/>
        <end position="41"/>
    </location>
</feature>
<evidence type="ECO:0000313" key="3">
    <source>
        <dbReference type="EMBL" id="QNA46397.1"/>
    </source>
</evidence>
<keyword evidence="1" id="KW-0812">Transmembrane</keyword>
<proteinExistence type="predicted"/>